<sequence length="259" mass="28079">MTSASLQGLRVLVTRPADRAETLCRLLASHGAEVVHLPMQAIEPVRQSAAAARALQQGRDALAWIFTSVNAVRYARRLDAGVWPTCIAVGPATAAALAQAGITDVRLPADRHDSEGVLALPELAEVQGRSVLIITGEGGREAIQGGLVARGAQVVRVEVYRRVFLPHAPETLARALAGIDAAIVTNGEALQQLIERAPADLRNPLRAVQLVVPSQRVVEQALELGFTRIPLVPEQITDTGYLHRLERWWATMRRMTNDR</sequence>
<evidence type="ECO:0000256" key="6">
    <source>
        <dbReference type="ARBA" id="ARBA00037589"/>
    </source>
</evidence>
<dbReference type="EMBL" id="FOOC01000007">
    <property type="protein sequence ID" value="SFF52779.1"/>
    <property type="molecule type" value="Genomic_DNA"/>
</dbReference>
<evidence type="ECO:0000259" key="10">
    <source>
        <dbReference type="Pfam" id="PF02602"/>
    </source>
</evidence>
<dbReference type="InterPro" id="IPR036108">
    <property type="entry name" value="4pyrrol_syn_uPrphyn_synt_sf"/>
</dbReference>
<comment type="function">
    <text evidence="6 9">Catalyzes cyclization of the linear tetrapyrrole, hydroxymethylbilane, to the macrocyclic uroporphyrinogen III.</text>
</comment>
<dbReference type="InterPro" id="IPR039793">
    <property type="entry name" value="UROS/Hem4"/>
</dbReference>
<comment type="similarity">
    <text evidence="2 9">Belongs to the uroporphyrinogen-III synthase family.</text>
</comment>
<keyword evidence="5 9" id="KW-0627">Porphyrin biosynthesis</keyword>
<dbReference type="PANTHER" id="PTHR38042:SF1">
    <property type="entry name" value="UROPORPHYRINOGEN-III SYNTHASE, CHLOROPLASTIC"/>
    <property type="match status" value="1"/>
</dbReference>
<evidence type="ECO:0000256" key="9">
    <source>
        <dbReference type="RuleBase" id="RU366031"/>
    </source>
</evidence>
<dbReference type="OrthoDB" id="9787650at2"/>
<evidence type="ECO:0000256" key="1">
    <source>
        <dbReference type="ARBA" id="ARBA00004772"/>
    </source>
</evidence>
<dbReference type="STRING" id="1076937.SAMN04488120_10728"/>
<dbReference type="GO" id="GO:0006780">
    <property type="term" value="P:uroporphyrinogen III biosynthetic process"/>
    <property type="evidence" value="ECO:0007669"/>
    <property type="project" value="UniProtKB-UniRule"/>
</dbReference>
<dbReference type="UniPathway" id="UPA00251">
    <property type="reaction ID" value="UER00320"/>
</dbReference>
<dbReference type="AlphaFoldDB" id="A0A1I2JER6"/>
<evidence type="ECO:0000256" key="8">
    <source>
        <dbReference type="ARBA" id="ARBA00048617"/>
    </source>
</evidence>
<feature type="domain" description="Tetrapyrrole biosynthesis uroporphyrinogen III synthase" evidence="10">
    <location>
        <begin position="24"/>
        <end position="236"/>
    </location>
</feature>
<keyword evidence="12" id="KW-1185">Reference proteome</keyword>
<evidence type="ECO:0000256" key="4">
    <source>
        <dbReference type="ARBA" id="ARBA00023239"/>
    </source>
</evidence>
<dbReference type="GO" id="GO:0006782">
    <property type="term" value="P:protoporphyrinogen IX biosynthetic process"/>
    <property type="evidence" value="ECO:0007669"/>
    <property type="project" value="UniProtKB-UniRule"/>
</dbReference>
<dbReference type="CDD" id="cd06578">
    <property type="entry name" value="HemD"/>
    <property type="match status" value="1"/>
</dbReference>
<keyword evidence="4 9" id="KW-0456">Lyase</keyword>
<dbReference type="Gene3D" id="3.40.50.10090">
    <property type="match status" value="2"/>
</dbReference>
<dbReference type="Pfam" id="PF02602">
    <property type="entry name" value="HEM4"/>
    <property type="match status" value="1"/>
</dbReference>
<dbReference type="InterPro" id="IPR003754">
    <property type="entry name" value="4pyrrol_synth_uPrphyn_synth"/>
</dbReference>
<name>A0A1I2JER6_9GAMM</name>
<dbReference type="EC" id="4.2.1.75" evidence="3 9"/>
<dbReference type="Proteomes" id="UP000199771">
    <property type="component" value="Unassembled WGS sequence"/>
</dbReference>
<evidence type="ECO:0000256" key="5">
    <source>
        <dbReference type="ARBA" id="ARBA00023244"/>
    </source>
</evidence>
<evidence type="ECO:0000256" key="3">
    <source>
        <dbReference type="ARBA" id="ARBA00013109"/>
    </source>
</evidence>
<evidence type="ECO:0000256" key="7">
    <source>
        <dbReference type="ARBA" id="ARBA00040167"/>
    </source>
</evidence>
<organism evidence="11 12">
    <name type="scientific">Fontimonas thermophila</name>
    <dbReference type="NCBI Taxonomy" id="1076937"/>
    <lineage>
        <taxon>Bacteria</taxon>
        <taxon>Pseudomonadati</taxon>
        <taxon>Pseudomonadota</taxon>
        <taxon>Gammaproteobacteria</taxon>
        <taxon>Nevskiales</taxon>
        <taxon>Nevskiaceae</taxon>
        <taxon>Fontimonas</taxon>
    </lineage>
</organism>
<accession>A0A1I2JER6</accession>
<dbReference type="SUPFAM" id="SSF69618">
    <property type="entry name" value="HemD-like"/>
    <property type="match status" value="1"/>
</dbReference>
<reference evidence="11 12" key="1">
    <citation type="submission" date="2016-10" db="EMBL/GenBank/DDBJ databases">
        <authorList>
            <person name="de Groot N.N."/>
        </authorList>
    </citation>
    <scope>NUCLEOTIDE SEQUENCE [LARGE SCALE GENOMIC DNA]</scope>
    <source>
        <strain evidence="11 12">DSM 23609</strain>
    </source>
</reference>
<comment type="pathway">
    <text evidence="1 9">Porphyrin-containing compound metabolism; protoporphyrin-IX biosynthesis; coproporphyrinogen-III from 5-aminolevulinate: step 3/4.</text>
</comment>
<protein>
    <recommendedName>
        <fullName evidence="7 9">Uroporphyrinogen-III synthase</fullName>
        <ecNumber evidence="3 9">4.2.1.75</ecNumber>
    </recommendedName>
</protein>
<proteinExistence type="inferred from homology"/>
<comment type="catalytic activity">
    <reaction evidence="8 9">
        <text>hydroxymethylbilane = uroporphyrinogen III + H2O</text>
        <dbReference type="Rhea" id="RHEA:18965"/>
        <dbReference type="ChEBI" id="CHEBI:15377"/>
        <dbReference type="ChEBI" id="CHEBI:57308"/>
        <dbReference type="ChEBI" id="CHEBI:57845"/>
        <dbReference type="EC" id="4.2.1.75"/>
    </reaction>
</comment>
<evidence type="ECO:0000256" key="2">
    <source>
        <dbReference type="ARBA" id="ARBA00008133"/>
    </source>
</evidence>
<evidence type="ECO:0000313" key="11">
    <source>
        <dbReference type="EMBL" id="SFF52779.1"/>
    </source>
</evidence>
<gene>
    <name evidence="11" type="ORF">SAMN04488120_10728</name>
</gene>
<dbReference type="PANTHER" id="PTHR38042">
    <property type="entry name" value="UROPORPHYRINOGEN-III SYNTHASE, CHLOROPLASTIC"/>
    <property type="match status" value="1"/>
</dbReference>
<evidence type="ECO:0000313" key="12">
    <source>
        <dbReference type="Proteomes" id="UP000199771"/>
    </source>
</evidence>
<dbReference type="RefSeq" id="WP_091533719.1">
    <property type="nucleotide sequence ID" value="NZ_FOOC01000007.1"/>
</dbReference>
<dbReference type="GO" id="GO:0004852">
    <property type="term" value="F:uroporphyrinogen-III synthase activity"/>
    <property type="evidence" value="ECO:0007669"/>
    <property type="project" value="UniProtKB-UniRule"/>
</dbReference>